<evidence type="ECO:0000256" key="5">
    <source>
        <dbReference type="ARBA" id="ARBA00022840"/>
    </source>
</evidence>
<dbReference type="Pfam" id="PF03129">
    <property type="entry name" value="HGTP_anticodon"/>
    <property type="match status" value="1"/>
</dbReference>
<organism evidence="11 12">
    <name type="scientific">Candidatus Amesbacteria bacterium GW2011_GWA1_47_16</name>
    <dbReference type="NCBI Taxonomy" id="1618353"/>
    <lineage>
        <taxon>Bacteria</taxon>
        <taxon>Candidatus Amesiibacteriota</taxon>
    </lineage>
</organism>
<evidence type="ECO:0000256" key="2">
    <source>
        <dbReference type="ARBA" id="ARBA00019110"/>
    </source>
</evidence>
<protein>
    <recommendedName>
        <fullName evidence="2">Proline--tRNA ligase</fullName>
        <ecNumber evidence="1">6.1.1.15</ecNumber>
    </recommendedName>
    <alternativeName>
        <fullName evidence="8">Prolyl-tRNA synthetase</fullName>
    </alternativeName>
</protein>
<keyword evidence="6" id="KW-0648">Protein biosynthesis</keyword>
<dbReference type="InterPro" id="IPR050062">
    <property type="entry name" value="Pro-tRNA_synthetase"/>
</dbReference>
<name>A0A0G1UDC0_9BACT</name>
<dbReference type="InterPro" id="IPR004154">
    <property type="entry name" value="Anticodon-bd"/>
</dbReference>
<evidence type="ECO:0000256" key="4">
    <source>
        <dbReference type="ARBA" id="ARBA00022741"/>
    </source>
</evidence>
<dbReference type="GO" id="GO:0005829">
    <property type="term" value="C:cytosol"/>
    <property type="evidence" value="ECO:0007669"/>
    <property type="project" value="TreeGrafter"/>
</dbReference>
<feature type="domain" description="Aminoacyl-transfer RNA synthetases class-II family profile" evidence="10">
    <location>
        <begin position="12"/>
        <end position="313"/>
    </location>
</feature>
<sequence>MFPGTQKNAPKDAIAVNHKLLVRAGYIDQLMAGSWTLLPLGMKVVAKISDIIRREMNAVGSLEIAQPLMHPKEIWNETGRWEKAAEVMYQLKDSRKREFALSFTHEEIIMDLVRKFAPSYKDLPLSLYQFTTKFRNETRPQGGILRGREFMMKDAYSLHTSEADLMAFYEIMKQAYLKIFERVGLEVKVTEASGGVFTENRTHEFQAVAEAGEDTIYFCEKCNWAENKEIFRVGEAVNKCPKCGEGKILDARAIEVGNIFPLGKGYAEKMNAFYTDKDGSKKPMWFGSYGIGTSRLMGAVVEVFHDAKGIKWPEAVAPFQIHLVSLGAGDPEMRKAGEIYSLLQKEGIEVLWDETDRGAGEKFADADLIGIPVRLVVSSKTLRQAQGKLVVEWKRRESDKAELIDATEAIMRLNNYK</sequence>
<dbReference type="SUPFAM" id="SSF52954">
    <property type="entry name" value="Class II aaRS ABD-related"/>
    <property type="match status" value="1"/>
</dbReference>
<dbReference type="InterPro" id="IPR036621">
    <property type="entry name" value="Anticodon-bd_dom_sf"/>
</dbReference>
<dbReference type="Gene3D" id="3.30.930.10">
    <property type="entry name" value="Bira Bifunctional Protein, Domain 2"/>
    <property type="match status" value="1"/>
</dbReference>
<comment type="caution">
    <text evidence="11">The sequence shown here is derived from an EMBL/GenBank/DDBJ whole genome shotgun (WGS) entry which is preliminary data.</text>
</comment>
<dbReference type="InterPro" id="IPR002314">
    <property type="entry name" value="aa-tRNA-synt_IIb"/>
</dbReference>
<evidence type="ECO:0000256" key="8">
    <source>
        <dbReference type="ARBA" id="ARBA00029731"/>
    </source>
</evidence>
<proteinExistence type="predicted"/>
<keyword evidence="5" id="KW-0067">ATP-binding</keyword>
<dbReference type="EC" id="6.1.1.15" evidence="1"/>
<dbReference type="PRINTS" id="PR01046">
    <property type="entry name" value="TRNASYNTHPRO"/>
</dbReference>
<dbReference type="PANTHER" id="PTHR42753">
    <property type="entry name" value="MITOCHONDRIAL RIBOSOME PROTEIN L39/PROLYL-TRNA LIGASE FAMILY MEMBER"/>
    <property type="match status" value="1"/>
</dbReference>
<gene>
    <name evidence="11" type="ORF">UX87_C0012G0007</name>
</gene>
<evidence type="ECO:0000256" key="7">
    <source>
        <dbReference type="ARBA" id="ARBA00023146"/>
    </source>
</evidence>
<accession>A0A0G1UDC0</accession>
<dbReference type="PATRIC" id="fig|1618353.3.peg.500"/>
<dbReference type="SUPFAM" id="SSF55681">
    <property type="entry name" value="Class II aaRS and biotin synthetases"/>
    <property type="match status" value="1"/>
</dbReference>
<dbReference type="Pfam" id="PF00587">
    <property type="entry name" value="tRNA-synt_2b"/>
    <property type="match status" value="1"/>
</dbReference>
<keyword evidence="3" id="KW-0436">Ligase</keyword>
<comment type="catalytic activity">
    <reaction evidence="9">
        <text>tRNA(Pro) + L-proline + ATP = L-prolyl-tRNA(Pro) + AMP + diphosphate</text>
        <dbReference type="Rhea" id="RHEA:14305"/>
        <dbReference type="Rhea" id="RHEA-COMP:9700"/>
        <dbReference type="Rhea" id="RHEA-COMP:9702"/>
        <dbReference type="ChEBI" id="CHEBI:30616"/>
        <dbReference type="ChEBI" id="CHEBI:33019"/>
        <dbReference type="ChEBI" id="CHEBI:60039"/>
        <dbReference type="ChEBI" id="CHEBI:78442"/>
        <dbReference type="ChEBI" id="CHEBI:78532"/>
        <dbReference type="ChEBI" id="CHEBI:456215"/>
        <dbReference type="EC" id="6.1.1.15"/>
    </reaction>
</comment>
<dbReference type="AlphaFoldDB" id="A0A0G1UDC0"/>
<dbReference type="GO" id="GO:0006433">
    <property type="term" value="P:prolyl-tRNA aminoacylation"/>
    <property type="evidence" value="ECO:0007669"/>
    <property type="project" value="InterPro"/>
</dbReference>
<evidence type="ECO:0000313" key="11">
    <source>
        <dbReference type="EMBL" id="KKU64118.1"/>
    </source>
</evidence>
<dbReference type="InterPro" id="IPR044140">
    <property type="entry name" value="ProRS_anticodon_short"/>
</dbReference>
<dbReference type="Proteomes" id="UP000034364">
    <property type="component" value="Unassembled WGS sequence"/>
</dbReference>
<evidence type="ECO:0000256" key="9">
    <source>
        <dbReference type="ARBA" id="ARBA00047671"/>
    </source>
</evidence>
<dbReference type="InterPro" id="IPR002316">
    <property type="entry name" value="Pro-tRNA-ligase_IIa"/>
</dbReference>
<evidence type="ECO:0000256" key="6">
    <source>
        <dbReference type="ARBA" id="ARBA00022917"/>
    </source>
</evidence>
<evidence type="ECO:0000256" key="1">
    <source>
        <dbReference type="ARBA" id="ARBA00012831"/>
    </source>
</evidence>
<evidence type="ECO:0000256" key="3">
    <source>
        <dbReference type="ARBA" id="ARBA00022598"/>
    </source>
</evidence>
<dbReference type="InterPro" id="IPR045864">
    <property type="entry name" value="aa-tRNA-synth_II/BPL/LPL"/>
</dbReference>
<reference evidence="11 12" key="1">
    <citation type="journal article" date="2015" name="Nature">
        <title>rRNA introns, odd ribosomes, and small enigmatic genomes across a large radiation of phyla.</title>
        <authorList>
            <person name="Brown C.T."/>
            <person name="Hug L.A."/>
            <person name="Thomas B.C."/>
            <person name="Sharon I."/>
            <person name="Castelle C.J."/>
            <person name="Singh A."/>
            <person name="Wilkins M.J."/>
            <person name="Williams K.H."/>
            <person name="Banfield J.F."/>
        </authorList>
    </citation>
    <scope>NUCLEOTIDE SEQUENCE [LARGE SCALE GENOMIC DNA]</scope>
</reference>
<dbReference type="Gene3D" id="3.40.50.800">
    <property type="entry name" value="Anticodon-binding domain"/>
    <property type="match status" value="1"/>
</dbReference>
<keyword evidence="7 11" id="KW-0030">Aminoacyl-tRNA synthetase</keyword>
<evidence type="ECO:0000313" key="12">
    <source>
        <dbReference type="Proteomes" id="UP000034364"/>
    </source>
</evidence>
<dbReference type="PANTHER" id="PTHR42753:SF2">
    <property type="entry name" value="PROLINE--TRNA LIGASE"/>
    <property type="match status" value="1"/>
</dbReference>
<dbReference type="GO" id="GO:0004827">
    <property type="term" value="F:proline-tRNA ligase activity"/>
    <property type="evidence" value="ECO:0007669"/>
    <property type="project" value="UniProtKB-EC"/>
</dbReference>
<keyword evidence="4" id="KW-0547">Nucleotide-binding</keyword>
<dbReference type="GO" id="GO:0005524">
    <property type="term" value="F:ATP binding"/>
    <property type="evidence" value="ECO:0007669"/>
    <property type="project" value="UniProtKB-KW"/>
</dbReference>
<dbReference type="CDD" id="cd00861">
    <property type="entry name" value="ProRS_anticodon_short"/>
    <property type="match status" value="1"/>
</dbReference>
<dbReference type="InterPro" id="IPR006195">
    <property type="entry name" value="aa-tRNA-synth_II"/>
</dbReference>
<dbReference type="EMBL" id="LCNV01000012">
    <property type="protein sequence ID" value="KKU64118.1"/>
    <property type="molecule type" value="Genomic_DNA"/>
</dbReference>
<evidence type="ECO:0000259" key="10">
    <source>
        <dbReference type="PROSITE" id="PS50862"/>
    </source>
</evidence>
<dbReference type="PROSITE" id="PS50862">
    <property type="entry name" value="AA_TRNA_LIGASE_II"/>
    <property type="match status" value="1"/>
</dbReference>